<dbReference type="eggNOG" id="ENOG5033CQY">
    <property type="taxonomic scope" value="Bacteria"/>
</dbReference>
<dbReference type="SUPFAM" id="SSF46955">
    <property type="entry name" value="Putative DNA-binding domain"/>
    <property type="match status" value="1"/>
</dbReference>
<dbReference type="HOGENOM" id="CLU_1114679_0_0_9"/>
<protein>
    <submittedName>
        <fullName evidence="2">Uncharacterized protein</fullName>
    </submittedName>
</protein>
<accession>Q5FMN5</accession>
<dbReference type="InterPro" id="IPR009061">
    <property type="entry name" value="DNA-bd_dom_put_sf"/>
</dbReference>
<name>Q5FMN5_LACAC</name>
<keyword evidence="3" id="KW-1185">Reference proteome</keyword>
<feature type="region of interest" description="Disordered" evidence="1">
    <location>
        <begin position="179"/>
        <end position="202"/>
    </location>
</feature>
<dbReference type="AlphaFoldDB" id="Q5FMN5"/>
<dbReference type="STRING" id="272621.LBA0138"/>
<sequence length="246" mass="28174">MTTNKHDFEELAAPKAAAQELGISVATLRKYSLIVEKVTGNADYFARTKQKARLYHQKDIDDLKAFHRLSKNSGLTLQEAARQIYAVSEKKVDNTEENKNKATYTSTDMMDTQEVVKLLNTLQQTISKQNDAISSLQKQLNVIQKQNQDLIEAQKQLSAPDNTDKIAALPDISGIVSADEKEKNVEEKREEVKKDMHKSQDEMRDEIISKAKENAKKRATANVHRTLEDMQLSTPKEHWWQRIFKF</sequence>
<evidence type="ECO:0000313" key="2">
    <source>
        <dbReference type="EMBL" id="AAV42039.1"/>
    </source>
</evidence>
<dbReference type="KEGG" id="lac:LBA0138"/>
<dbReference type="EMBL" id="CP000033">
    <property type="protein sequence ID" value="AAV42039.1"/>
    <property type="molecule type" value="Genomic_DNA"/>
</dbReference>
<dbReference type="Gene3D" id="1.10.1660.10">
    <property type="match status" value="1"/>
</dbReference>
<dbReference type="PATRIC" id="fig|272621.13.peg.134"/>
<dbReference type="OrthoDB" id="2157217at2"/>
<dbReference type="Proteomes" id="UP000006381">
    <property type="component" value="Chromosome"/>
</dbReference>
<evidence type="ECO:0000256" key="1">
    <source>
        <dbReference type="SAM" id="MobiDB-lite"/>
    </source>
</evidence>
<dbReference type="BioCyc" id="LACI272621:G1G49-136-MONOMER"/>
<proteinExistence type="predicted"/>
<organism evidence="3">
    <name type="scientific">Lactobacillus acidophilus (strain ATCC 700396 / NCK56 / N2 / NCFM)</name>
    <dbReference type="NCBI Taxonomy" id="272621"/>
    <lineage>
        <taxon>Bacteria</taxon>
        <taxon>Bacillati</taxon>
        <taxon>Bacillota</taxon>
        <taxon>Bacilli</taxon>
        <taxon>Lactobacillales</taxon>
        <taxon>Lactobacillaceae</taxon>
        <taxon>Lactobacillus</taxon>
    </lineage>
</organism>
<dbReference type="RefSeq" id="WP_011254052.1">
    <property type="nucleotide sequence ID" value="NC_006814.3"/>
</dbReference>
<gene>
    <name evidence="2" type="ordered locus">LBA0138</name>
</gene>
<reference evidence="2 3" key="1">
    <citation type="journal article" date="2005" name="Proc. Natl. Acad. Sci. U.S.A.">
        <title>Complete genome sequence of the probiotic lactic acid bacterium Lactobacillus acidophilus NCFM.</title>
        <authorList>
            <person name="Altermann E."/>
            <person name="Russell W.M."/>
            <person name="Azcarate-Peril M.A."/>
            <person name="Barrangou R."/>
            <person name="Buck B.L."/>
            <person name="McAuliffe O."/>
            <person name="Souther N."/>
            <person name="Dobson A."/>
            <person name="Duong T."/>
            <person name="Callanan M."/>
            <person name="Lick S."/>
            <person name="Hamrick A."/>
            <person name="Cano R."/>
            <person name="Klaenhammer T.R."/>
        </authorList>
    </citation>
    <scope>NUCLEOTIDE SEQUENCE [LARGE SCALE GENOMIC DNA]</scope>
    <source>
        <strain evidence="3">ATCC 700396 / NCK56 / N2 / NCFM</strain>
    </source>
</reference>
<evidence type="ECO:0000313" key="3">
    <source>
        <dbReference type="Proteomes" id="UP000006381"/>
    </source>
</evidence>